<reference evidence="1 2" key="1">
    <citation type="submission" date="2019-03" db="EMBL/GenBank/DDBJ databases">
        <title>Genomic Encyclopedia of Type Strains, Phase IV (KMG-IV): sequencing the most valuable type-strain genomes for metagenomic binning, comparative biology and taxonomic classification.</title>
        <authorList>
            <person name="Goeker M."/>
        </authorList>
    </citation>
    <scope>NUCLEOTIDE SEQUENCE [LARGE SCALE GENOMIC DNA]</scope>
    <source>
        <strain evidence="1 2">DSM 2781</strain>
    </source>
</reference>
<dbReference type="EMBL" id="SLXL01000005">
    <property type="protein sequence ID" value="TCP22808.1"/>
    <property type="molecule type" value="Genomic_DNA"/>
</dbReference>
<comment type="caution">
    <text evidence="1">The sequence shown here is derived from an EMBL/GenBank/DDBJ whole genome shotgun (WGS) entry which is preliminary data.</text>
</comment>
<proteinExistence type="predicted"/>
<dbReference type="RefSeq" id="WP_242469122.1">
    <property type="nucleotide sequence ID" value="NZ_NRRP01000052.1"/>
</dbReference>
<accession>A0A4R2NND0</accession>
<evidence type="ECO:0000313" key="1">
    <source>
        <dbReference type="EMBL" id="TCP22808.1"/>
    </source>
</evidence>
<keyword evidence="2" id="KW-1185">Reference proteome</keyword>
<name>A0A4R2NND0_RHOAD</name>
<sequence>MHDILRGSQGLDHPAALDDLAQDPAPLIVLSGEEATLVAFAAGWHRGGGCTGRLPGLRLTRLDALRDQHRAERYAARTLAGAQGILVRPAQDQAGLDPVLNRIAALARDTGIALAILPAGGAPDPRSSLPLSTLSRLAALCDSGGAVAAQAALAQLALAAGLYAGPVAGPKLLPPVGTWTPEHGPGCPLAGLEPDTTRPRVALCFDRADLAGADIAPIAALTHALRDRGCAVTALFRADTQADSAWMARQLTALAPAAILSTRPGAPVADSPAPVLVAALLEADKPAATLAPTPDFAGIAAIRSAGARDPHLQFTPRRYDICPDRIAAIANRVIGRIG</sequence>
<dbReference type="AlphaFoldDB" id="A0A4R2NND0"/>
<dbReference type="Proteomes" id="UP000295733">
    <property type="component" value="Unassembled WGS sequence"/>
</dbReference>
<gene>
    <name evidence="1" type="ORF">EV656_105108</name>
</gene>
<evidence type="ECO:0000313" key="2">
    <source>
        <dbReference type="Proteomes" id="UP000295733"/>
    </source>
</evidence>
<protein>
    <submittedName>
        <fullName evidence="1">Uncharacterized protein</fullName>
    </submittedName>
</protein>
<organism evidence="1 2">
    <name type="scientific">Rhodovulum adriaticum</name>
    <name type="common">Rhodopseudomonas adriatica</name>
    <dbReference type="NCBI Taxonomy" id="35804"/>
    <lineage>
        <taxon>Bacteria</taxon>
        <taxon>Pseudomonadati</taxon>
        <taxon>Pseudomonadota</taxon>
        <taxon>Alphaproteobacteria</taxon>
        <taxon>Rhodobacterales</taxon>
        <taxon>Paracoccaceae</taxon>
        <taxon>Rhodovulum</taxon>
    </lineage>
</organism>